<comment type="caution">
    <text evidence="2">The sequence shown here is derived from an EMBL/GenBank/DDBJ whole genome shotgun (WGS) entry which is preliminary data.</text>
</comment>
<dbReference type="AlphaFoldDB" id="A0AA39HUD0"/>
<dbReference type="EMBL" id="JAUCMV010000003">
    <property type="protein sequence ID" value="KAK0411660.1"/>
    <property type="molecule type" value="Genomic_DNA"/>
</dbReference>
<sequence>MSIEMLFVHAAGGNVRENRSSQRDRGDLLQILRNSGALRGIRAKATFPIRTPDDPLQHGAYPDPILAPPLDSVLPPPQNSASPSAHSSPLCFSAPTASEVPPPKCQKCCTFPMAPYEANQSVTFFPKVSSLSTCSLSFICLPPPQPNFGFQLVSGVIFMALYTS</sequence>
<evidence type="ECO:0000313" key="2">
    <source>
        <dbReference type="EMBL" id="KAK0411660.1"/>
    </source>
</evidence>
<organism evidence="2 3">
    <name type="scientific">Steinernema hermaphroditum</name>
    <dbReference type="NCBI Taxonomy" id="289476"/>
    <lineage>
        <taxon>Eukaryota</taxon>
        <taxon>Metazoa</taxon>
        <taxon>Ecdysozoa</taxon>
        <taxon>Nematoda</taxon>
        <taxon>Chromadorea</taxon>
        <taxon>Rhabditida</taxon>
        <taxon>Tylenchina</taxon>
        <taxon>Panagrolaimomorpha</taxon>
        <taxon>Strongyloidoidea</taxon>
        <taxon>Steinernematidae</taxon>
        <taxon>Steinernema</taxon>
    </lineage>
</organism>
<keyword evidence="3" id="KW-1185">Reference proteome</keyword>
<evidence type="ECO:0000313" key="3">
    <source>
        <dbReference type="Proteomes" id="UP001175271"/>
    </source>
</evidence>
<dbReference type="Proteomes" id="UP001175271">
    <property type="component" value="Unassembled WGS sequence"/>
</dbReference>
<gene>
    <name evidence="2" type="ORF">QR680_005769</name>
</gene>
<protein>
    <submittedName>
        <fullName evidence="2">Uncharacterized protein</fullName>
    </submittedName>
</protein>
<accession>A0AA39HUD0</accession>
<reference evidence="2" key="1">
    <citation type="submission" date="2023-06" db="EMBL/GenBank/DDBJ databases">
        <title>Genomic analysis of the entomopathogenic nematode Steinernema hermaphroditum.</title>
        <authorList>
            <person name="Schwarz E.M."/>
            <person name="Heppert J.K."/>
            <person name="Baniya A."/>
            <person name="Schwartz H.T."/>
            <person name="Tan C.-H."/>
            <person name="Antoshechkin I."/>
            <person name="Sternberg P.W."/>
            <person name="Goodrich-Blair H."/>
            <person name="Dillman A.R."/>
        </authorList>
    </citation>
    <scope>NUCLEOTIDE SEQUENCE</scope>
    <source>
        <strain evidence="2">PS9179</strain>
        <tissue evidence="2">Whole animal</tissue>
    </source>
</reference>
<name>A0AA39HUD0_9BILA</name>
<proteinExistence type="predicted"/>
<evidence type="ECO:0000256" key="1">
    <source>
        <dbReference type="SAM" id="MobiDB-lite"/>
    </source>
</evidence>
<feature type="region of interest" description="Disordered" evidence="1">
    <location>
        <begin position="46"/>
        <end position="89"/>
    </location>
</feature>